<evidence type="ECO:0000313" key="7">
    <source>
        <dbReference type="EMBL" id="EFJ05076.1"/>
    </source>
</evidence>
<dbReference type="PANTHER" id="PTHR24286">
    <property type="entry name" value="CYTOCHROME P450 26"/>
    <property type="match status" value="1"/>
</dbReference>
<dbReference type="Gene3D" id="1.10.630.10">
    <property type="entry name" value="Cytochrome P450"/>
    <property type="match status" value="2"/>
</dbReference>
<dbReference type="GO" id="GO:0005506">
    <property type="term" value="F:iron ion binding"/>
    <property type="evidence" value="ECO:0007669"/>
    <property type="project" value="InterPro"/>
</dbReference>
<dbReference type="EMBL" id="GL377738">
    <property type="protein sequence ID" value="EFJ05076.1"/>
    <property type="molecule type" value="Genomic_DNA"/>
</dbReference>
<dbReference type="GO" id="GO:0020037">
    <property type="term" value="F:heme binding"/>
    <property type="evidence" value="ECO:0007669"/>
    <property type="project" value="InterPro"/>
</dbReference>
<dbReference type="InParanoid" id="D8TE25"/>
<dbReference type="GO" id="GO:0016705">
    <property type="term" value="F:oxidoreductase activity, acting on paired donors, with incorporation or reduction of molecular oxygen"/>
    <property type="evidence" value="ECO:0007669"/>
    <property type="project" value="InterPro"/>
</dbReference>
<dbReference type="GO" id="GO:0004497">
    <property type="term" value="F:monooxygenase activity"/>
    <property type="evidence" value="ECO:0000318"/>
    <property type="project" value="GO_Central"/>
</dbReference>
<evidence type="ECO:0000256" key="3">
    <source>
        <dbReference type="ARBA" id="ARBA00022723"/>
    </source>
</evidence>
<evidence type="ECO:0000313" key="8">
    <source>
        <dbReference type="Proteomes" id="UP000001514"/>
    </source>
</evidence>
<evidence type="ECO:0000256" key="5">
    <source>
        <dbReference type="ARBA" id="ARBA00023004"/>
    </source>
</evidence>
<evidence type="ECO:0000256" key="1">
    <source>
        <dbReference type="ARBA" id="ARBA00010617"/>
    </source>
</evidence>
<keyword evidence="2" id="KW-0349">Heme</keyword>
<reference evidence="7 8" key="1">
    <citation type="journal article" date="2011" name="Science">
        <title>The Selaginella genome identifies genetic changes associated with the evolution of vascular plants.</title>
        <authorList>
            <person name="Banks J.A."/>
            <person name="Nishiyama T."/>
            <person name="Hasebe M."/>
            <person name="Bowman J.L."/>
            <person name="Gribskov M."/>
            <person name="dePamphilis C."/>
            <person name="Albert V.A."/>
            <person name="Aono N."/>
            <person name="Aoyama T."/>
            <person name="Ambrose B.A."/>
            <person name="Ashton N.W."/>
            <person name="Axtell M.J."/>
            <person name="Barker E."/>
            <person name="Barker M.S."/>
            <person name="Bennetzen J.L."/>
            <person name="Bonawitz N.D."/>
            <person name="Chapple C."/>
            <person name="Cheng C."/>
            <person name="Correa L.G."/>
            <person name="Dacre M."/>
            <person name="DeBarry J."/>
            <person name="Dreyer I."/>
            <person name="Elias M."/>
            <person name="Engstrom E.M."/>
            <person name="Estelle M."/>
            <person name="Feng L."/>
            <person name="Finet C."/>
            <person name="Floyd S.K."/>
            <person name="Frommer W.B."/>
            <person name="Fujita T."/>
            <person name="Gramzow L."/>
            <person name="Gutensohn M."/>
            <person name="Harholt J."/>
            <person name="Hattori M."/>
            <person name="Heyl A."/>
            <person name="Hirai T."/>
            <person name="Hiwatashi Y."/>
            <person name="Ishikawa M."/>
            <person name="Iwata M."/>
            <person name="Karol K.G."/>
            <person name="Koehler B."/>
            <person name="Kolukisaoglu U."/>
            <person name="Kubo M."/>
            <person name="Kurata T."/>
            <person name="Lalonde S."/>
            <person name="Li K."/>
            <person name="Li Y."/>
            <person name="Litt A."/>
            <person name="Lyons E."/>
            <person name="Manning G."/>
            <person name="Maruyama T."/>
            <person name="Michael T.P."/>
            <person name="Mikami K."/>
            <person name="Miyazaki S."/>
            <person name="Morinaga S."/>
            <person name="Murata T."/>
            <person name="Mueller-Roeber B."/>
            <person name="Nelson D.R."/>
            <person name="Obara M."/>
            <person name="Oguri Y."/>
            <person name="Olmstead R.G."/>
            <person name="Onodera N."/>
            <person name="Petersen B.L."/>
            <person name="Pils B."/>
            <person name="Prigge M."/>
            <person name="Rensing S.A."/>
            <person name="Riano-Pachon D.M."/>
            <person name="Roberts A.W."/>
            <person name="Sato Y."/>
            <person name="Scheller H.V."/>
            <person name="Schulz B."/>
            <person name="Schulz C."/>
            <person name="Shakirov E.V."/>
            <person name="Shibagaki N."/>
            <person name="Shinohara N."/>
            <person name="Shippen D.E."/>
            <person name="Soerensen I."/>
            <person name="Sotooka R."/>
            <person name="Sugimoto N."/>
            <person name="Sugita M."/>
            <person name="Sumikawa N."/>
            <person name="Tanurdzic M."/>
            <person name="Theissen G."/>
            <person name="Ulvskov P."/>
            <person name="Wakazuki S."/>
            <person name="Weng J.K."/>
            <person name="Willats W.W."/>
            <person name="Wipf D."/>
            <person name="Wolf P.G."/>
            <person name="Yang L."/>
            <person name="Zimmer A.D."/>
            <person name="Zhu Q."/>
            <person name="Mitros T."/>
            <person name="Hellsten U."/>
            <person name="Loque D."/>
            <person name="Otillar R."/>
            <person name="Salamov A."/>
            <person name="Schmutz J."/>
            <person name="Shapiro H."/>
            <person name="Lindquist E."/>
            <person name="Lucas S."/>
            <person name="Rokhsar D."/>
            <person name="Grigoriev I.V."/>
        </authorList>
    </citation>
    <scope>NUCLEOTIDE SEQUENCE [LARGE SCALE GENOMIC DNA]</scope>
</reference>
<gene>
    <name evidence="7" type="primary">CYP716P2</name>
    <name evidence="7" type="ORF">SELMODRAFT_431878</name>
</gene>
<dbReference type="eggNOG" id="KOG0157">
    <property type="taxonomic scope" value="Eukaryota"/>
</dbReference>
<dbReference type="FunCoup" id="D8TE25">
    <property type="interactions" value="173"/>
</dbReference>
<sequence length="398" mass="44637">MKTNKPWEFLESREKKYGLVLKTRLFGLPTVVVTSPKLIFTNHSKLVPSSVKKLLGERSLEGDQAKRFRHILLAFLGPGYVGRMQAMIQKHVEESWIAGGEIKAYHSVKEALYAVVYDLFLSLTDEKEQQELLDPFRVVLHALLELPLDFPGTQGHGWQPGDHGEAGPADGAAATGFAEREGVLPSEQQDLLSVLLVTKGEDGRRMTDEEIKQNILMLHLDIAAGEPLSIADVRRMKYTWRVVQEGMRFVPPTIGVFRRAIVDFVMGGYTVPQGWRIPSSILCLCKIFSFFFFLLPIPAETMSKQLFGPMYQSNKKEKFFPEAESFKPDRFLGTGPVLTRTSHSVEGRACALVTGLPRSKNACFCTTLSPGSSGARVTRTRSCKWLHWQHHSRAFPSS</sequence>
<dbReference type="HOGENOM" id="CLU_001570_15_5_1"/>
<evidence type="ECO:0000256" key="4">
    <source>
        <dbReference type="ARBA" id="ARBA00023002"/>
    </source>
</evidence>
<name>D8TE25_SELML</name>
<dbReference type="InterPro" id="IPR001128">
    <property type="entry name" value="Cyt_P450"/>
</dbReference>
<comment type="similarity">
    <text evidence="1">Belongs to the cytochrome P450 family.</text>
</comment>
<keyword evidence="5" id="KW-0408">Iron</keyword>
<keyword evidence="4" id="KW-0560">Oxidoreductase</keyword>
<protein>
    <submittedName>
        <fullName evidence="7">Uncharacterized protein CYP716P2</fullName>
    </submittedName>
</protein>
<keyword evidence="3" id="KW-0479">Metal-binding</keyword>
<evidence type="ECO:0000256" key="2">
    <source>
        <dbReference type="ARBA" id="ARBA00022617"/>
    </source>
</evidence>
<accession>D8TE25</accession>
<dbReference type="Gramene" id="EFJ05076">
    <property type="protein sequence ID" value="EFJ05076"/>
    <property type="gene ID" value="SELMODRAFT_431878"/>
</dbReference>
<keyword evidence="8" id="KW-1185">Reference proteome</keyword>
<dbReference type="PANTHER" id="PTHR24286:SF384">
    <property type="entry name" value="P450, PUTATIVE (EUROFUNG)-RELATED"/>
    <property type="match status" value="1"/>
</dbReference>
<proteinExistence type="inferred from homology"/>
<dbReference type="Proteomes" id="UP000001514">
    <property type="component" value="Unassembled WGS sequence"/>
</dbReference>
<organism evidence="8">
    <name type="scientific">Selaginella moellendorffii</name>
    <name type="common">Spikemoss</name>
    <dbReference type="NCBI Taxonomy" id="88036"/>
    <lineage>
        <taxon>Eukaryota</taxon>
        <taxon>Viridiplantae</taxon>
        <taxon>Streptophyta</taxon>
        <taxon>Embryophyta</taxon>
        <taxon>Tracheophyta</taxon>
        <taxon>Lycopodiopsida</taxon>
        <taxon>Selaginellales</taxon>
        <taxon>Selaginellaceae</taxon>
        <taxon>Selaginella</taxon>
    </lineage>
</organism>
<dbReference type="SUPFAM" id="SSF48264">
    <property type="entry name" value="Cytochrome P450"/>
    <property type="match status" value="1"/>
</dbReference>
<evidence type="ECO:0000256" key="6">
    <source>
        <dbReference type="ARBA" id="ARBA00023033"/>
    </source>
</evidence>
<dbReference type="AlphaFoldDB" id="D8TE25"/>
<keyword evidence="6" id="KW-0503">Monooxygenase</keyword>
<dbReference type="InterPro" id="IPR036396">
    <property type="entry name" value="Cyt_P450_sf"/>
</dbReference>
<dbReference type="Pfam" id="PF00067">
    <property type="entry name" value="p450"/>
    <property type="match status" value="1"/>
</dbReference>
<dbReference type="KEGG" id="smo:SELMODRAFT_431878"/>